<dbReference type="Proteomes" id="UP001207468">
    <property type="component" value="Unassembled WGS sequence"/>
</dbReference>
<evidence type="ECO:0000313" key="2">
    <source>
        <dbReference type="Proteomes" id="UP001207468"/>
    </source>
</evidence>
<sequence length="547" mass="61476">MIFIWAASINTFQQNQGPRIDHQRFRYPTAAIHILPYEVLLEIFDSYRQTYLQMSNYERRWNSNQGWFKLAHVCREWRRVVLTSPSRLHLRLVFTQHRTRRALEMKNLPPLPIIVDYGDGAWTVNSENRMVSALAYPNRVCGIVFRGRERGLKRLLAAMNRPFPALESLELNFQAARGLNLLTLFLGVDFPPPFFRTHLSHIRRLTFTGRVTTFLSQMLSYTKSLVDLTMTVDRVSLPGGKPLLAHLQDMPFLRHLEVAVRPSFSSMPSTNFPSPPGGTRTAFLLSKLTRFRFIGQTARADEFVAGLSTPSLQDLYVSLRHDTPTLPVSHLSAFIQDTGILFFAAQLEISQASLSISMLAHSHPTEDPAFRVAVTKTSSITQIGGALSSMLTTVEDVFVTPSLSAGGPSGSPLKVDRVALSELFEQLRNVKTLRVRHGLESEVAAILQQDRQLATELHTRDEPDMDPTAPSSVPSSERQSPFDILPSLKEIQVFESSPEAQISRSEPASGLGPFAPFVTARKHAGRPVELFWNTDRVLPRYFGDANL</sequence>
<gene>
    <name evidence="1" type="ORF">F5148DRAFT_1245257</name>
</gene>
<evidence type="ECO:0000313" key="1">
    <source>
        <dbReference type="EMBL" id="KAI9449944.1"/>
    </source>
</evidence>
<organism evidence="1 2">
    <name type="scientific">Russula earlei</name>
    <dbReference type="NCBI Taxonomy" id="71964"/>
    <lineage>
        <taxon>Eukaryota</taxon>
        <taxon>Fungi</taxon>
        <taxon>Dikarya</taxon>
        <taxon>Basidiomycota</taxon>
        <taxon>Agaricomycotina</taxon>
        <taxon>Agaricomycetes</taxon>
        <taxon>Russulales</taxon>
        <taxon>Russulaceae</taxon>
        <taxon>Russula</taxon>
    </lineage>
</organism>
<keyword evidence="2" id="KW-1185">Reference proteome</keyword>
<name>A0ACC0TX06_9AGAM</name>
<dbReference type="EMBL" id="JAGFNK010000462">
    <property type="protein sequence ID" value="KAI9449944.1"/>
    <property type="molecule type" value="Genomic_DNA"/>
</dbReference>
<protein>
    <submittedName>
        <fullName evidence="1">Uncharacterized protein</fullName>
    </submittedName>
</protein>
<comment type="caution">
    <text evidence="1">The sequence shown here is derived from an EMBL/GenBank/DDBJ whole genome shotgun (WGS) entry which is preliminary data.</text>
</comment>
<accession>A0ACC0TX06</accession>
<reference evidence="1" key="1">
    <citation type="submission" date="2021-03" db="EMBL/GenBank/DDBJ databases">
        <title>Evolutionary priming and transition to the ectomycorrhizal habit in an iconic lineage of mushroom-forming fungi: is preadaptation a requirement?</title>
        <authorList>
            <consortium name="DOE Joint Genome Institute"/>
            <person name="Looney B.P."/>
            <person name="Miyauchi S."/>
            <person name="Morin E."/>
            <person name="Drula E."/>
            <person name="Courty P.E."/>
            <person name="Chicoki N."/>
            <person name="Fauchery L."/>
            <person name="Kohler A."/>
            <person name="Kuo A."/>
            <person name="LaButti K."/>
            <person name="Pangilinan J."/>
            <person name="Lipzen A."/>
            <person name="Riley R."/>
            <person name="Andreopoulos W."/>
            <person name="He G."/>
            <person name="Johnson J."/>
            <person name="Barry K.W."/>
            <person name="Grigoriev I.V."/>
            <person name="Nagy L."/>
            <person name="Hibbett D."/>
            <person name="Henrissat B."/>
            <person name="Matheny P.B."/>
            <person name="Labbe J."/>
            <person name="Martin A.F."/>
        </authorList>
    </citation>
    <scope>NUCLEOTIDE SEQUENCE</scope>
    <source>
        <strain evidence="1">BPL698</strain>
    </source>
</reference>
<proteinExistence type="predicted"/>